<dbReference type="AlphaFoldDB" id="A0A9W4SR88"/>
<dbReference type="Proteomes" id="UP001153678">
    <property type="component" value="Unassembled WGS sequence"/>
</dbReference>
<protein>
    <submittedName>
        <fullName evidence="1">18584_t:CDS:1</fullName>
    </submittedName>
</protein>
<keyword evidence="2" id="KW-1185">Reference proteome</keyword>
<proteinExistence type="predicted"/>
<accession>A0A9W4SR88</accession>
<reference evidence="1" key="1">
    <citation type="submission" date="2022-08" db="EMBL/GenBank/DDBJ databases">
        <authorList>
            <person name="Kallberg Y."/>
            <person name="Tangrot J."/>
            <person name="Rosling A."/>
        </authorList>
    </citation>
    <scope>NUCLEOTIDE SEQUENCE</scope>
    <source>
        <strain evidence="1">Wild A</strain>
    </source>
</reference>
<comment type="caution">
    <text evidence="1">The sequence shown here is derived from an EMBL/GenBank/DDBJ whole genome shotgun (WGS) entry which is preliminary data.</text>
</comment>
<sequence length="59" mass="7037">MVKSQLDVSNQDIDLNDEEFTRPTRHADELETEVTKLRARREIITLRGCIFMFILWKIT</sequence>
<evidence type="ECO:0000313" key="2">
    <source>
        <dbReference type="Proteomes" id="UP001153678"/>
    </source>
</evidence>
<gene>
    <name evidence="1" type="ORF">FWILDA_LOCUS8708</name>
</gene>
<organism evidence="1 2">
    <name type="scientific">Funneliformis geosporum</name>
    <dbReference type="NCBI Taxonomy" id="1117311"/>
    <lineage>
        <taxon>Eukaryota</taxon>
        <taxon>Fungi</taxon>
        <taxon>Fungi incertae sedis</taxon>
        <taxon>Mucoromycota</taxon>
        <taxon>Glomeromycotina</taxon>
        <taxon>Glomeromycetes</taxon>
        <taxon>Glomerales</taxon>
        <taxon>Glomeraceae</taxon>
        <taxon>Funneliformis</taxon>
    </lineage>
</organism>
<name>A0A9W4SR88_9GLOM</name>
<evidence type="ECO:0000313" key="1">
    <source>
        <dbReference type="EMBL" id="CAI2178681.1"/>
    </source>
</evidence>
<dbReference type="EMBL" id="CAMKVN010001900">
    <property type="protein sequence ID" value="CAI2178681.1"/>
    <property type="molecule type" value="Genomic_DNA"/>
</dbReference>